<dbReference type="InterPro" id="IPR027417">
    <property type="entry name" value="P-loop_NTPase"/>
</dbReference>
<keyword evidence="4" id="KW-1133">Transmembrane helix</keyword>
<dbReference type="OrthoDB" id="9766496at2"/>
<dbReference type="InterPro" id="IPR032689">
    <property type="entry name" value="TraG-D_C"/>
</dbReference>
<dbReference type="Pfam" id="PF12696">
    <property type="entry name" value="TraG-D_C"/>
    <property type="match status" value="1"/>
</dbReference>
<accession>A0A2J6NMC5</accession>
<comment type="caution">
    <text evidence="7">The sequence shown here is derived from an EMBL/GenBank/DDBJ whole genome shotgun (WGS) entry which is preliminary data.</text>
</comment>
<evidence type="ECO:0000259" key="6">
    <source>
        <dbReference type="Pfam" id="PF12696"/>
    </source>
</evidence>
<evidence type="ECO:0000256" key="3">
    <source>
        <dbReference type="ARBA" id="ARBA00022692"/>
    </source>
</evidence>
<protein>
    <recommendedName>
        <fullName evidence="6">TraD/TraG TraM recognition site domain-containing protein</fullName>
    </recommendedName>
</protein>
<dbReference type="SUPFAM" id="SSF52540">
    <property type="entry name" value="P-loop containing nucleoside triphosphate hydrolases"/>
    <property type="match status" value="1"/>
</dbReference>
<dbReference type="Proteomes" id="UP000239920">
    <property type="component" value="Unassembled WGS sequence"/>
</dbReference>
<dbReference type="Gene3D" id="3.40.50.300">
    <property type="entry name" value="P-loop containing nucleotide triphosphate hydrolases"/>
    <property type="match status" value="1"/>
</dbReference>
<dbReference type="EMBL" id="PNFV01000005">
    <property type="protein sequence ID" value="PMB82485.1"/>
    <property type="molecule type" value="Genomic_DNA"/>
</dbReference>
<evidence type="ECO:0000256" key="2">
    <source>
        <dbReference type="ARBA" id="ARBA00022475"/>
    </source>
</evidence>
<organism evidence="7 8">
    <name type="scientific">Limosilactobacillus pontis</name>
    <dbReference type="NCBI Taxonomy" id="35787"/>
    <lineage>
        <taxon>Bacteria</taxon>
        <taxon>Bacillati</taxon>
        <taxon>Bacillota</taxon>
        <taxon>Bacilli</taxon>
        <taxon>Lactobacillales</taxon>
        <taxon>Lactobacillaceae</taxon>
        <taxon>Limosilactobacillus</taxon>
    </lineage>
</organism>
<reference evidence="7 8" key="1">
    <citation type="submission" date="2017-09" db="EMBL/GenBank/DDBJ databases">
        <title>Bacterial strain isolated from the female urinary microbiota.</title>
        <authorList>
            <person name="Thomas-White K."/>
            <person name="Kumar N."/>
            <person name="Forster S."/>
            <person name="Putonti C."/>
            <person name="Lawley T."/>
            <person name="Wolfe A.J."/>
        </authorList>
    </citation>
    <scope>NUCLEOTIDE SEQUENCE [LARGE SCALE GENOMIC DNA]</scope>
    <source>
        <strain evidence="7 8">UMB0683</strain>
    </source>
</reference>
<evidence type="ECO:0000313" key="7">
    <source>
        <dbReference type="EMBL" id="PMB82485.1"/>
    </source>
</evidence>
<dbReference type="InterPro" id="IPR051539">
    <property type="entry name" value="T4SS-coupling_protein"/>
</dbReference>
<dbReference type="GO" id="GO:0005886">
    <property type="term" value="C:plasma membrane"/>
    <property type="evidence" value="ECO:0007669"/>
    <property type="project" value="UniProtKB-SubCell"/>
</dbReference>
<keyword evidence="5" id="KW-0472">Membrane</keyword>
<feature type="domain" description="TraD/TraG TraM recognition site" evidence="6">
    <location>
        <begin position="99"/>
        <end position="172"/>
    </location>
</feature>
<keyword evidence="3" id="KW-0812">Transmembrane</keyword>
<sequence>MRLWNSVARSKGSEKTWSSIVGILGTALAPYMVGDVDRLLASNQVDFARLLKPKTALFVLYDDADPSKNFLANLLYSQLFSFLYHHAFHQSVGRLPVKVRFFLDDFKNIQVSHFDDYLATARSRNLSLCMMVQDESQLRAKFGKNAGSVIGNCGAYLMTGTTDLTMAKTAGERFNRDAQAIRQLGVDTFLVDISGHLTATARYDFHDHPNYCPKKFDVSVIYQTPAQAVRWGKLTQIFKQLPEEHLVTDDENEESIFDDLDDLPM</sequence>
<dbReference type="PANTHER" id="PTHR37937:SF1">
    <property type="entry name" value="CONJUGATIVE TRANSFER: DNA TRANSPORT"/>
    <property type="match status" value="1"/>
</dbReference>
<dbReference type="AlphaFoldDB" id="A0A2J6NMC5"/>
<comment type="subcellular location">
    <subcellularLocation>
        <location evidence="1">Cell membrane</location>
        <topology evidence="1">Multi-pass membrane protein</topology>
    </subcellularLocation>
</comment>
<keyword evidence="2" id="KW-1003">Cell membrane</keyword>
<evidence type="ECO:0000256" key="4">
    <source>
        <dbReference type="ARBA" id="ARBA00022989"/>
    </source>
</evidence>
<dbReference type="CDD" id="cd01127">
    <property type="entry name" value="TrwB_TraG_TraD_VirD4"/>
    <property type="match status" value="1"/>
</dbReference>
<proteinExistence type="predicted"/>
<name>A0A2J6NMC5_9LACO</name>
<dbReference type="PANTHER" id="PTHR37937">
    <property type="entry name" value="CONJUGATIVE TRANSFER: DNA TRANSPORT"/>
    <property type="match status" value="1"/>
</dbReference>
<evidence type="ECO:0000256" key="1">
    <source>
        <dbReference type="ARBA" id="ARBA00004651"/>
    </source>
</evidence>
<evidence type="ECO:0000313" key="8">
    <source>
        <dbReference type="Proteomes" id="UP000239920"/>
    </source>
</evidence>
<evidence type="ECO:0000256" key="5">
    <source>
        <dbReference type="ARBA" id="ARBA00023136"/>
    </source>
</evidence>
<gene>
    <name evidence="7" type="ORF">CK797_05390</name>
</gene>